<evidence type="ECO:0000313" key="2">
    <source>
        <dbReference type="EMBL" id="NGQ89871.1"/>
    </source>
</evidence>
<gene>
    <name evidence="2" type="ORF">G5V65_03100</name>
</gene>
<keyword evidence="1" id="KW-0732">Signal</keyword>
<reference evidence="2 3" key="1">
    <citation type="submission" date="2020-02" db="EMBL/GenBank/DDBJ databases">
        <title>Rhodobacter translucens sp. nov., a novel bacterium isolated from activated sludge.</title>
        <authorList>
            <person name="Liu J."/>
        </authorList>
    </citation>
    <scope>NUCLEOTIDE SEQUENCE [LARGE SCALE GENOMIC DNA]</scope>
    <source>
        <strain evidence="2 3">HX-7-19</strain>
    </source>
</reference>
<dbReference type="EMBL" id="JAALFE010000002">
    <property type="protein sequence ID" value="NGQ89871.1"/>
    <property type="molecule type" value="Genomic_DNA"/>
</dbReference>
<sequence>MRILSVACISAALLVPGLAPLPVLAENAQSPATITVTGEGVVTAAPDIATVSLGVTSQGATAAEAMAANTAALSAVLERVKAAGVEDRDIQTSTLNLNPNWSNSDGSSMPMIQGYVATNVLQIRVRDLAKLGGVLDAAITDGANTLNGVSFGLAEPEPAMDEARKEAVAKARARAELLTGAAGVGLGRIVSISEGGGYAPPMPMYRMEAAMADAPVPVEGGEVGVTANVTITWEIAQ</sequence>
<name>A0A6M1U7I6_9RHOB</name>
<dbReference type="Gene3D" id="3.30.110.170">
    <property type="entry name" value="Protein of unknown function (DUF541), domain 1"/>
    <property type="match status" value="1"/>
</dbReference>
<keyword evidence="3" id="KW-1185">Reference proteome</keyword>
<dbReference type="PANTHER" id="PTHR34387:SF1">
    <property type="entry name" value="PERIPLASMIC IMMUNOGENIC PROTEIN"/>
    <property type="match status" value="1"/>
</dbReference>
<dbReference type="PANTHER" id="PTHR34387">
    <property type="entry name" value="SLR1258 PROTEIN"/>
    <property type="match status" value="1"/>
</dbReference>
<feature type="signal peptide" evidence="1">
    <location>
        <begin position="1"/>
        <end position="25"/>
    </location>
</feature>
<dbReference type="GO" id="GO:0006974">
    <property type="term" value="P:DNA damage response"/>
    <property type="evidence" value="ECO:0007669"/>
    <property type="project" value="TreeGrafter"/>
</dbReference>
<dbReference type="Gene3D" id="3.30.70.2970">
    <property type="entry name" value="Protein of unknown function (DUF541), domain 2"/>
    <property type="match status" value="1"/>
</dbReference>
<dbReference type="Pfam" id="PF04402">
    <property type="entry name" value="SIMPL"/>
    <property type="match status" value="1"/>
</dbReference>
<dbReference type="RefSeq" id="WP_165046982.1">
    <property type="nucleotide sequence ID" value="NZ_JAALFE010000002.1"/>
</dbReference>
<dbReference type="AlphaFoldDB" id="A0A6M1U7I6"/>
<comment type="caution">
    <text evidence="2">The sequence shown here is derived from an EMBL/GenBank/DDBJ whole genome shotgun (WGS) entry which is preliminary data.</text>
</comment>
<feature type="chain" id="PRO_5026895971" evidence="1">
    <location>
        <begin position="26"/>
        <end position="237"/>
    </location>
</feature>
<evidence type="ECO:0000256" key="1">
    <source>
        <dbReference type="SAM" id="SignalP"/>
    </source>
</evidence>
<dbReference type="Proteomes" id="UP000474758">
    <property type="component" value="Unassembled WGS sequence"/>
</dbReference>
<proteinExistence type="predicted"/>
<dbReference type="InterPro" id="IPR007497">
    <property type="entry name" value="SIMPL/DUF541"/>
</dbReference>
<evidence type="ECO:0000313" key="3">
    <source>
        <dbReference type="Proteomes" id="UP000474758"/>
    </source>
</evidence>
<accession>A0A6M1U7I6</accession>
<protein>
    <submittedName>
        <fullName evidence="2">SIMPL domain-containing protein</fullName>
    </submittedName>
</protein>
<organism evidence="2 3">
    <name type="scientific">Paragemmobacter kunshanensis</name>
    <dbReference type="NCBI Taxonomy" id="2583234"/>
    <lineage>
        <taxon>Bacteria</taxon>
        <taxon>Pseudomonadati</taxon>
        <taxon>Pseudomonadota</taxon>
        <taxon>Alphaproteobacteria</taxon>
        <taxon>Rhodobacterales</taxon>
        <taxon>Paracoccaceae</taxon>
        <taxon>Paragemmobacter</taxon>
    </lineage>
</organism>
<dbReference type="InterPro" id="IPR052022">
    <property type="entry name" value="26kDa_periplasmic_antigen"/>
</dbReference>